<evidence type="ECO:0000256" key="11">
    <source>
        <dbReference type="ARBA" id="ARBA00022989"/>
    </source>
</evidence>
<feature type="domain" description="Gnk2-homologous" evidence="19">
    <location>
        <begin position="44"/>
        <end position="154"/>
    </location>
</feature>
<dbReference type="GO" id="GO:0004674">
    <property type="term" value="F:protein serine/threonine kinase activity"/>
    <property type="evidence" value="ECO:0007669"/>
    <property type="project" value="UniProtKB-KW"/>
</dbReference>
<keyword evidence="8 15" id="KW-0547">Nucleotide-binding</keyword>
<dbReference type="AlphaFoldDB" id="A0AAD8R1R7"/>
<dbReference type="InterPro" id="IPR002902">
    <property type="entry name" value="GNK2"/>
</dbReference>
<dbReference type="SUPFAM" id="SSF56112">
    <property type="entry name" value="Protein kinase-like (PK-like)"/>
    <property type="match status" value="1"/>
</dbReference>
<organism evidence="20 21">
    <name type="scientific">Lolium multiflorum</name>
    <name type="common">Italian ryegrass</name>
    <name type="synonym">Lolium perenne subsp. multiflorum</name>
    <dbReference type="NCBI Taxonomy" id="4521"/>
    <lineage>
        <taxon>Eukaryota</taxon>
        <taxon>Viridiplantae</taxon>
        <taxon>Streptophyta</taxon>
        <taxon>Embryophyta</taxon>
        <taxon>Tracheophyta</taxon>
        <taxon>Spermatophyta</taxon>
        <taxon>Magnoliopsida</taxon>
        <taxon>Liliopsida</taxon>
        <taxon>Poales</taxon>
        <taxon>Poaceae</taxon>
        <taxon>BOP clade</taxon>
        <taxon>Pooideae</taxon>
        <taxon>Poodae</taxon>
        <taxon>Poeae</taxon>
        <taxon>Poeae Chloroplast Group 2 (Poeae type)</taxon>
        <taxon>Loliodinae</taxon>
        <taxon>Loliinae</taxon>
        <taxon>Lolium</taxon>
    </lineage>
</organism>
<name>A0AAD8R1R7_LOLMU</name>
<evidence type="ECO:0000256" key="12">
    <source>
        <dbReference type="ARBA" id="ARBA00023136"/>
    </source>
</evidence>
<feature type="domain" description="Gnk2-homologous" evidence="19">
    <location>
        <begin position="162"/>
        <end position="280"/>
    </location>
</feature>
<dbReference type="PROSITE" id="PS51473">
    <property type="entry name" value="GNK2"/>
    <property type="match status" value="2"/>
</dbReference>
<dbReference type="EMBL" id="JAUUTY010000007">
    <property type="protein sequence ID" value="KAK1612222.1"/>
    <property type="molecule type" value="Genomic_DNA"/>
</dbReference>
<evidence type="ECO:0000313" key="21">
    <source>
        <dbReference type="Proteomes" id="UP001231189"/>
    </source>
</evidence>
<comment type="caution">
    <text evidence="20">The sequence shown here is derived from an EMBL/GenBank/DDBJ whole genome shotgun (WGS) entry which is preliminary data.</text>
</comment>
<feature type="chain" id="PRO_5042257725" evidence="17">
    <location>
        <begin position="44"/>
        <end position="705"/>
    </location>
</feature>
<evidence type="ECO:0000256" key="16">
    <source>
        <dbReference type="SAM" id="Phobius"/>
    </source>
</evidence>
<keyword evidence="11 16" id="KW-1133">Transmembrane helix</keyword>
<evidence type="ECO:0000256" key="3">
    <source>
        <dbReference type="ARBA" id="ARBA00022553"/>
    </source>
</evidence>
<dbReference type="PROSITE" id="PS00108">
    <property type="entry name" value="PROTEIN_KINASE_ST"/>
    <property type="match status" value="1"/>
</dbReference>
<dbReference type="PANTHER" id="PTHR27002">
    <property type="entry name" value="RECEPTOR-LIKE SERINE/THREONINE-PROTEIN KINASE SD1-8"/>
    <property type="match status" value="1"/>
</dbReference>
<evidence type="ECO:0000256" key="6">
    <source>
        <dbReference type="ARBA" id="ARBA00022729"/>
    </source>
</evidence>
<evidence type="ECO:0000313" key="20">
    <source>
        <dbReference type="EMBL" id="KAK1612222.1"/>
    </source>
</evidence>
<dbReference type="PROSITE" id="PS00107">
    <property type="entry name" value="PROTEIN_KINASE_ATP"/>
    <property type="match status" value="1"/>
</dbReference>
<dbReference type="GO" id="GO:0005524">
    <property type="term" value="F:ATP binding"/>
    <property type="evidence" value="ECO:0007669"/>
    <property type="project" value="UniProtKB-UniRule"/>
</dbReference>
<keyword evidence="9" id="KW-0418">Kinase</keyword>
<keyword evidence="2" id="KW-0723">Serine/threonine-protein kinase</keyword>
<evidence type="ECO:0000256" key="9">
    <source>
        <dbReference type="ARBA" id="ARBA00022777"/>
    </source>
</evidence>
<keyword evidence="21" id="KW-1185">Reference proteome</keyword>
<evidence type="ECO:0000256" key="1">
    <source>
        <dbReference type="ARBA" id="ARBA00004167"/>
    </source>
</evidence>
<dbReference type="FunFam" id="3.30.200.20:FF:000727">
    <property type="entry name" value="Cysteine-rich RLK (RECEPTOR-like protein kinase) 23"/>
    <property type="match status" value="1"/>
</dbReference>
<feature type="signal peptide" evidence="17">
    <location>
        <begin position="1"/>
        <end position="43"/>
    </location>
</feature>
<evidence type="ECO:0000256" key="8">
    <source>
        <dbReference type="ARBA" id="ARBA00022741"/>
    </source>
</evidence>
<keyword evidence="6 17" id="KW-0732">Signal</keyword>
<dbReference type="InterPro" id="IPR038408">
    <property type="entry name" value="GNK2_sf"/>
</dbReference>
<dbReference type="CDD" id="cd23509">
    <property type="entry name" value="Gnk2-like"/>
    <property type="match status" value="2"/>
</dbReference>
<dbReference type="FunFam" id="1.10.510.10:FF:000343">
    <property type="entry name" value="Cysteine-rich receptor-like protein kinase 28"/>
    <property type="match status" value="1"/>
</dbReference>
<dbReference type="CDD" id="cd14066">
    <property type="entry name" value="STKc_IRAK"/>
    <property type="match status" value="1"/>
</dbReference>
<evidence type="ECO:0000256" key="13">
    <source>
        <dbReference type="ARBA" id="ARBA00023170"/>
    </source>
</evidence>
<gene>
    <name evidence="20" type="ORF">QYE76_035895</name>
</gene>
<evidence type="ECO:0000259" key="19">
    <source>
        <dbReference type="PROSITE" id="PS51473"/>
    </source>
</evidence>
<evidence type="ECO:0000256" key="4">
    <source>
        <dbReference type="ARBA" id="ARBA00022679"/>
    </source>
</evidence>
<evidence type="ECO:0000256" key="17">
    <source>
        <dbReference type="SAM" id="SignalP"/>
    </source>
</evidence>
<comment type="subcellular location">
    <subcellularLocation>
        <location evidence="1">Membrane</location>
        <topology evidence="1">Single-pass membrane protein</topology>
    </subcellularLocation>
</comment>
<evidence type="ECO:0000256" key="15">
    <source>
        <dbReference type="PROSITE-ProRule" id="PRU10141"/>
    </source>
</evidence>
<evidence type="ECO:0000256" key="10">
    <source>
        <dbReference type="ARBA" id="ARBA00022840"/>
    </source>
</evidence>
<dbReference type="InterPro" id="IPR008271">
    <property type="entry name" value="Ser/Thr_kinase_AS"/>
</dbReference>
<dbReference type="Gene3D" id="3.30.200.20">
    <property type="entry name" value="Phosphorylase Kinase, domain 1"/>
    <property type="match status" value="1"/>
</dbReference>
<dbReference type="GO" id="GO:0005886">
    <property type="term" value="C:plasma membrane"/>
    <property type="evidence" value="ECO:0007669"/>
    <property type="project" value="TreeGrafter"/>
</dbReference>
<feature type="domain" description="Protein kinase" evidence="18">
    <location>
        <begin position="375"/>
        <end position="661"/>
    </location>
</feature>
<keyword evidence="3" id="KW-0597">Phosphoprotein</keyword>
<evidence type="ECO:0000256" key="7">
    <source>
        <dbReference type="ARBA" id="ARBA00022737"/>
    </source>
</evidence>
<evidence type="ECO:0000259" key="18">
    <source>
        <dbReference type="PROSITE" id="PS50011"/>
    </source>
</evidence>
<evidence type="ECO:0000256" key="2">
    <source>
        <dbReference type="ARBA" id="ARBA00022527"/>
    </source>
</evidence>
<feature type="binding site" evidence="15">
    <location>
        <position position="403"/>
    </location>
    <ligand>
        <name>ATP</name>
        <dbReference type="ChEBI" id="CHEBI:30616"/>
    </ligand>
</feature>
<keyword evidence="14" id="KW-0325">Glycoprotein</keyword>
<dbReference type="InterPro" id="IPR017441">
    <property type="entry name" value="Protein_kinase_ATP_BS"/>
</dbReference>
<dbReference type="PROSITE" id="PS50011">
    <property type="entry name" value="PROTEIN_KINASE_DOM"/>
    <property type="match status" value="1"/>
</dbReference>
<protein>
    <submittedName>
        <fullName evidence="20">Uncharacterized protein</fullName>
    </submittedName>
</protein>
<proteinExistence type="predicted"/>
<accession>A0AAD8R1R7</accession>
<dbReference type="InterPro" id="IPR000719">
    <property type="entry name" value="Prot_kinase_dom"/>
</dbReference>
<evidence type="ECO:0000256" key="14">
    <source>
        <dbReference type="ARBA" id="ARBA00023180"/>
    </source>
</evidence>
<evidence type="ECO:0000256" key="5">
    <source>
        <dbReference type="ARBA" id="ARBA00022692"/>
    </source>
</evidence>
<dbReference type="Pfam" id="PF01657">
    <property type="entry name" value="Stress-antifung"/>
    <property type="match status" value="2"/>
</dbReference>
<dbReference type="Pfam" id="PF00069">
    <property type="entry name" value="Pkinase"/>
    <property type="match status" value="1"/>
</dbReference>
<keyword evidence="7" id="KW-0677">Repeat</keyword>
<dbReference type="Gene3D" id="1.10.510.10">
    <property type="entry name" value="Transferase(Phosphotransferase) domain 1"/>
    <property type="match status" value="1"/>
</dbReference>
<keyword evidence="4" id="KW-0808">Transferase</keyword>
<keyword evidence="10 15" id="KW-0067">ATP-binding</keyword>
<dbReference type="PANTHER" id="PTHR27002:SF711">
    <property type="entry name" value="OS10G0327000 PROTEIN"/>
    <property type="match status" value="1"/>
</dbReference>
<reference evidence="20" key="1">
    <citation type="submission" date="2023-07" db="EMBL/GenBank/DDBJ databases">
        <title>A chromosome-level genome assembly of Lolium multiflorum.</title>
        <authorList>
            <person name="Chen Y."/>
            <person name="Copetti D."/>
            <person name="Kolliker R."/>
            <person name="Studer B."/>
        </authorList>
    </citation>
    <scope>NUCLEOTIDE SEQUENCE</scope>
    <source>
        <strain evidence="20">02402/16</strain>
        <tissue evidence="20">Leaf</tissue>
    </source>
</reference>
<keyword evidence="12 16" id="KW-0472">Membrane</keyword>
<feature type="transmembrane region" description="Helical" evidence="16">
    <location>
        <begin position="319"/>
        <end position="341"/>
    </location>
</feature>
<dbReference type="Gene3D" id="3.30.430.20">
    <property type="entry name" value="Gnk2 domain, C-X8-C-X2-C motif"/>
    <property type="match status" value="2"/>
</dbReference>
<dbReference type="InterPro" id="IPR011009">
    <property type="entry name" value="Kinase-like_dom_sf"/>
</dbReference>
<sequence length="705" mass="76393">MYLRTYQLVCKRLEMVIPRGSAVVLVLLPLSSLLLSAEGAAEAELVTWKCDNGTYYATNSTYQSNVRTLLASIAANASLPSSSGVGFATSVVGASPDTAWGLGLCRGDTTGSADCGASCLAVAAEVAFGTQCIGVRDVSVFYDRCTVHFSFRDFLAAPDNTKVQARGVSEDTVVTAHGRFNALLASLVGALADWAAFNTTSRYAVGIMDVPDGQTGFPTTNGDVVRRVNGLVQCTPDQAPGPCRKCLQGLIDEMPPVFNGSIGGRLLAVWCNLRFEVHDFYDGAPMLSLVAPPPTTAPPPASTTHHSGRNWRRWRQRAAIVSAIVLGVTVVFLIISAVILCRNGKKQISNLQEDGDGPASLLFDLPTLRKATHNFAKENKLGHGGFGAVYKGVLPNGREIAVKRLDKTSGQGLKELRTELMVVAKLRHNNLTKLLGVCLKGQEKLLVYEYLPNRSLDTFLFAPEAEKRLLLNWETRYRIIYGTARGLIYLHEDSQIKIIHRDLKAANILLDADMNPKISDFGLARLFNSESTSTVTNQVVGTLGYMSPEYAVMGHMSVKLDVYSFGVLVLEIVTGRKNTDAIFEDEESGNASSLVSYVWDEWSKGTPLKIMDPSLDGKISESEVLKCIHLGLLCVQENPADRPTMLHVLVMLHDGQASSFMAPSRPAFTFTASAVSGDRVPTQVATTASDVPSVNEMTMSEFEPR</sequence>
<dbReference type="Proteomes" id="UP001231189">
    <property type="component" value="Unassembled WGS sequence"/>
</dbReference>
<keyword evidence="13" id="KW-0675">Receptor</keyword>
<dbReference type="SMART" id="SM00220">
    <property type="entry name" value="S_TKc"/>
    <property type="match status" value="1"/>
</dbReference>
<keyword evidence="5 16" id="KW-0812">Transmembrane</keyword>